<feature type="compositionally biased region" description="Polar residues" evidence="1">
    <location>
        <begin position="1"/>
        <end position="10"/>
    </location>
</feature>
<gene>
    <name evidence="3" type="ORF">GFSPODELE1_LOCUS3814</name>
</gene>
<dbReference type="EMBL" id="OZ037945">
    <property type="protein sequence ID" value="CAL1701918.1"/>
    <property type="molecule type" value="Genomic_DNA"/>
</dbReference>
<accession>A0ABP1D4M2</accession>
<evidence type="ECO:0000256" key="2">
    <source>
        <dbReference type="SAM" id="Phobius"/>
    </source>
</evidence>
<dbReference type="Proteomes" id="UP001497453">
    <property type="component" value="Chromosome 2"/>
</dbReference>
<feature type="transmembrane region" description="Helical" evidence="2">
    <location>
        <begin position="431"/>
        <end position="454"/>
    </location>
</feature>
<keyword evidence="4" id="KW-1185">Reference proteome</keyword>
<protein>
    <submittedName>
        <fullName evidence="3">Uncharacterized protein</fullName>
    </submittedName>
</protein>
<organism evidence="3 4">
    <name type="scientific">Somion occarium</name>
    <dbReference type="NCBI Taxonomy" id="3059160"/>
    <lineage>
        <taxon>Eukaryota</taxon>
        <taxon>Fungi</taxon>
        <taxon>Dikarya</taxon>
        <taxon>Basidiomycota</taxon>
        <taxon>Agaricomycotina</taxon>
        <taxon>Agaricomycetes</taxon>
        <taxon>Polyporales</taxon>
        <taxon>Cerrenaceae</taxon>
        <taxon>Somion</taxon>
    </lineage>
</organism>
<feature type="transmembrane region" description="Helical" evidence="2">
    <location>
        <begin position="475"/>
        <end position="507"/>
    </location>
</feature>
<feature type="compositionally biased region" description="Low complexity" evidence="1">
    <location>
        <begin position="186"/>
        <end position="199"/>
    </location>
</feature>
<name>A0ABP1D4M2_9APHY</name>
<feature type="compositionally biased region" description="Polar residues" evidence="1">
    <location>
        <begin position="33"/>
        <end position="52"/>
    </location>
</feature>
<evidence type="ECO:0000256" key="1">
    <source>
        <dbReference type="SAM" id="MobiDB-lite"/>
    </source>
</evidence>
<sequence>MPSASNSISNIPLEPVSHAASSSTSNSVPFPAQSEQAMKSIPDSESASSRLTSSDKLSALPLPSSSSLTRVRGPVRAFRRSLDPSSSSLPSIHSSPGIASQQLQPSVSRGAESDSSVGHDTPQQRVSFDSDRGSLPATLQGIRQAIVGRHGTRSDSAVASVHTDSPALGAHAQRPNASPRKDEQHTPLSRSPTPSRAASPLRLFGFNLHRTHSRDEPFIPVDPFQSRLRWFSSPSSTPQRRPLELDVECRDTFATCLPLPIQCTNTNSRLNVWTANIGIFFTDTLPRQLYLHILLRLPSLYFSRVARIFEDAEVSKHEIGRMIQMCAPVDDTQQSNGRFGRGAGYATPPISVGGSNPAPRRTDTLPPYPEEWIPPAVSPALYRFKHSWEQFVDSLLKEWKTLNLVSALLCTAILTMFQVPDAAGDPLTRWAAILSLICALMSLTYGCVYIVQFGTMRSMYKASRWAEEAQRTKTVIWWNIWVLLATPAIWLAWSMISFCVSILSYVWRTGAEDDPEDGIRPPLNPTVALAIRVVVTVIFGLGLLYFALIMRTFSTYGEREAGRRGRLGGMAFKSPAFSGLGDREARTGMDQERDPAFRGRSRTDDRGRSPDFKDNPSTALGLGLSFDVSATRLGPLKEVGSDTNSFEKDNQKISPKL</sequence>
<feature type="compositionally biased region" description="Polar residues" evidence="1">
    <location>
        <begin position="97"/>
        <end position="127"/>
    </location>
</feature>
<feature type="compositionally biased region" description="Basic and acidic residues" evidence="1">
    <location>
        <begin position="581"/>
        <end position="614"/>
    </location>
</feature>
<feature type="transmembrane region" description="Helical" evidence="2">
    <location>
        <begin position="527"/>
        <end position="549"/>
    </location>
</feature>
<evidence type="ECO:0000313" key="4">
    <source>
        <dbReference type="Proteomes" id="UP001497453"/>
    </source>
</evidence>
<keyword evidence="2" id="KW-0472">Membrane</keyword>
<keyword evidence="2" id="KW-1133">Transmembrane helix</keyword>
<proteinExistence type="predicted"/>
<feature type="compositionally biased region" description="Low complexity" evidence="1">
    <location>
        <begin position="83"/>
        <end position="96"/>
    </location>
</feature>
<reference evidence="4" key="1">
    <citation type="submission" date="2024-04" db="EMBL/GenBank/DDBJ databases">
        <authorList>
            <person name="Shaw F."/>
            <person name="Minotto A."/>
        </authorList>
    </citation>
    <scope>NUCLEOTIDE SEQUENCE [LARGE SCALE GENOMIC DNA]</scope>
</reference>
<feature type="region of interest" description="Disordered" evidence="1">
    <location>
        <begin position="578"/>
        <end position="622"/>
    </location>
</feature>
<feature type="region of interest" description="Disordered" evidence="1">
    <location>
        <begin position="150"/>
        <end position="199"/>
    </location>
</feature>
<feature type="compositionally biased region" description="Low complexity" evidence="1">
    <location>
        <begin position="54"/>
        <end position="68"/>
    </location>
</feature>
<feature type="region of interest" description="Disordered" evidence="1">
    <location>
        <begin position="636"/>
        <end position="657"/>
    </location>
</feature>
<evidence type="ECO:0000313" key="3">
    <source>
        <dbReference type="EMBL" id="CAL1701918.1"/>
    </source>
</evidence>
<keyword evidence="2" id="KW-0812">Transmembrane</keyword>
<feature type="region of interest" description="Disordered" evidence="1">
    <location>
        <begin position="1"/>
        <end position="135"/>
    </location>
</feature>
<feature type="compositionally biased region" description="Low complexity" evidence="1">
    <location>
        <begin position="17"/>
        <end position="27"/>
    </location>
</feature>